<accession>A0ABU0H6K0</accession>
<organism evidence="2 3">
    <name type="scientific">Kaistia dalseonensis</name>
    <dbReference type="NCBI Taxonomy" id="410840"/>
    <lineage>
        <taxon>Bacteria</taxon>
        <taxon>Pseudomonadati</taxon>
        <taxon>Pseudomonadota</taxon>
        <taxon>Alphaproteobacteria</taxon>
        <taxon>Hyphomicrobiales</taxon>
        <taxon>Kaistiaceae</taxon>
        <taxon>Kaistia</taxon>
    </lineage>
</organism>
<dbReference type="EMBL" id="JAUSVO010000003">
    <property type="protein sequence ID" value="MDQ0437934.1"/>
    <property type="molecule type" value="Genomic_DNA"/>
</dbReference>
<keyword evidence="1" id="KW-0812">Transmembrane</keyword>
<sequence length="79" mass="8925">MEPAETYADLPEETRRMLEDLRPDEVEFLQKLIRMIMSFGSVGKFLALVGGAIIGLVIGLPMLIDALMRIWSWIPHKGP</sequence>
<keyword evidence="3" id="KW-1185">Reference proteome</keyword>
<name>A0ABU0H6K0_9HYPH</name>
<reference evidence="2 3" key="1">
    <citation type="submission" date="2023-07" db="EMBL/GenBank/DDBJ databases">
        <title>Genomic Encyclopedia of Type Strains, Phase IV (KMG-IV): sequencing the most valuable type-strain genomes for metagenomic binning, comparative biology and taxonomic classification.</title>
        <authorList>
            <person name="Goeker M."/>
        </authorList>
    </citation>
    <scope>NUCLEOTIDE SEQUENCE [LARGE SCALE GENOMIC DNA]</scope>
    <source>
        <strain evidence="2 3">B6-8</strain>
    </source>
</reference>
<evidence type="ECO:0000313" key="2">
    <source>
        <dbReference type="EMBL" id="MDQ0437934.1"/>
    </source>
</evidence>
<evidence type="ECO:0000313" key="3">
    <source>
        <dbReference type="Proteomes" id="UP001241603"/>
    </source>
</evidence>
<proteinExistence type="predicted"/>
<dbReference type="RefSeq" id="WP_266348860.1">
    <property type="nucleotide sequence ID" value="NZ_JAPKNG010000003.1"/>
</dbReference>
<protein>
    <submittedName>
        <fullName evidence="2">Uncharacterized protein</fullName>
    </submittedName>
</protein>
<keyword evidence="1" id="KW-0472">Membrane</keyword>
<comment type="caution">
    <text evidence="2">The sequence shown here is derived from an EMBL/GenBank/DDBJ whole genome shotgun (WGS) entry which is preliminary data.</text>
</comment>
<evidence type="ECO:0000256" key="1">
    <source>
        <dbReference type="SAM" id="Phobius"/>
    </source>
</evidence>
<dbReference type="Proteomes" id="UP001241603">
    <property type="component" value="Unassembled WGS sequence"/>
</dbReference>
<gene>
    <name evidence="2" type="ORF">QO014_002326</name>
</gene>
<feature type="transmembrane region" description="Helical" evidence="1">
    <location>
        <begin position="45"/>
        <end position="67"/>
    </location>
</feature>
<keyword evidence="1" id="KW-1133">Transmembrane helix</keyword>